<dbReference type="RefSeq" id="WP_116632575.1">
    <property type="nucleotide sequence ID" value="NZ_QENU01000025.1"/>
</dbReference>
<keyword evidence="3 6" id="KW-0812">Transmembrane</keyword>
<feature type="transmembrane region" description="Helical" evidence="6">
    <location>
        <begin position="192"/>
        <end position="210"/>
    </location>
</feature>
<dbReference type="Gene3D" id="1.20.1250.20">
    <property type="entry name" value="MFS general substrate transporter like domains"/>
    <property type="match status" value="2"/>
</dbReference>
<dbReference type="GO" id="GO:0005886">
    <property type="term" value="C:plasma membrane"/>
    <property type="evidence" value="ECO:0007669"/>
    <property type="project" value="TreeGrafter"/>
</dbReference>
<feature type="transmembrane region" description="Helical" evidence="6">
    <location>
        <begin position="65"/>
        <end position="85"/>
    </location>
</feature>
<comment type="similarity">
    <text evidence="2">Belongs to the major facilitator superfamily. Organophosphate:Pi antiporter (OPA) (TC 2.A.1.4) family.</text>
</comment>
<dbReference type="PANTHER" id="PTHR43826">
    <property type="entry name" value="GLUCOSE-6-PHOSPHATE EXCHANGER SLC37A4"/>
    <property type="match status" value="1"/>
</dbReference>
<dbReference type="GO" id="GO:0012505">
    <property type="term" value="C:endomembrane system"/>
    <property type="evidence" value="ECO:0007669"/>
    <property type="project" value="UniProtKB-SubCell"/>
</dbReference>
<evidence type="ECO:0000259" key="7">
    <source>
        <dbReference type="PROSITE" id="PS50850"/>
    </source>
</evidence>
<dbReference type="EMBL" id="QENU01000025">
    <property type="protein sequence ID" value="PVX31683.1"/>
    <property type="molecule type" value="Genomic_DNA"/>
</dbReference>
<dbReference type="PIRSF" id="PIRSF002808">
    <property type="entry name" value="Hexose_phosphate_transp"/>
    <property type="match status" value="1"/>
</dbReference>
<dbReference type="InterPro" id="IPR036259">
    <property type="entry name" value="MFS_trans_sf"/>
</dbReference>
<keyword evidence="9" id="KW-1185">Reference proteome</keyword>
<dbReference type="OrthoDB" id="9766638at2"/>
<comment type="caution">
    <text evidence="8">The sequence shown here is derived from an EMBL/GenBank/DDBJ whole genome shotgun (WGS) entry which is preliminary data.</text>
</comment>
<dbReference type="NCBIfam" id="TIGR00881">
    <property type="entry name" value="2A0104"/>
    <property type="match status" value="1"/>
</dbReference>
<feature type="transmembrane region" description="Helical" evidence="6">
    <location>
        <begin position="161"/>
        <end position="186"/>
    </location>
</feature>
<evidence type="ECO:0000256" key="2">
    <source>
        <dbReference type="ARBA" id="ARBA00009598"/>
    </source>
</evidence>
<feature type="transmembrane region" description="Helical" evidence="6">
    <location>
        <begin position="97"/>
        <end position="115"/>
    </location>
</feature>
<evidence type="ECO:0000256" key="1">
    <source>
        <dbReference type="ARBA" id="ARBA00004127"/>
    </source>
</evidence>
<dbReference type="PROSITE" id="PS50850">
    <property type="entry name" value="MFS"/>
    <property type="match status" value="1"/>
</dbReference>
<name>A0A2U0SK24_9PAST</name>
<dbReference type="InterPro" id="IPR021159">
    <property type="entry name" value="Sugar-P_transporter_CS"/>
</dbReference>
<dbReference type="Pfam" id="PF07690">
    <property type="entry name" value="MFS_1"/>
    <property type="match status" value="1"/>
</dbReference>
<dbReference type="InterPro" id="IPR011701">
    <property type="entry name" value="MFS"/>
</dbReference>
<comment type="subcellular location">
    <subcellularLocation>
        <location evidence="1">Endomembrane system</location>
        <topology evidence="1">Multi-pass membrane protein</topology>
    </subcellularLocation>
</comment>
<dbReference type="SUPFAM" id="SSF103473">
    <property type="entry name" value="MFS general substrate transporter"/>
    <property type="match status" value="1"/>
</dbReference>
<evidence type="ECO:0000256" key="6">
    <source>
        <dbReference type="SAM" id="Phobius"/>
    </source>
</evidence>
<feature type="transmembrane region" description="Helical" evidence="6">
    <location>
        <begin position="351"/>
        <end position="380"/>
    </location>
</feature>
<feature type="transmembrane region" description="Helical" evidence="6">
    <location>
        <begin position="298"/>
        <end position="318"/>
    </location>
</feature>
<dbReference type="Proteomes" id="UP000245909">
    <property type="component" value="Unassembled WGS sequence"/>
</dbReference>
<sequence>MLKFLEEVRKPTLDLPVEERRKMWFKPFMQSYLVVFFGYMAMYLIRKNFNIAQNDMIETYGLTKTDLGLIGLGFSVTYGVGKTVVSYYADGKNTKQFVPFMLILSALCMLGFSASMGQGSVALFLMVAFYALSGFFQSTGGSSSYSTITKWTPRKKRGTYLGFWNLSHNVGGAAAAGVAVFGANVIFNGHVIGMFIFPSIIALIIGFIGLRYGNDSPEAYGLGKAEELFDEEISEEDLHAEEEHLTKWQIFVNYVLKNKVIWLLCFANVFLYIVRIGIDQWSPVYAHEQLGFTKEAAISGFALFEIGALVGTFLWGYLSDLANGRRGLTACIALVLIIFMLEFYQHATNEYMYLGALFILGFLVFGPQLLIGVAAVGFVPKRGIAVADGIKGTFAYLIGDSFAKLGLGMIADGTPIFGLTGWSGTFAALDMSVIACLVLLGLVAIAEEKKIRRLKKAKA</sequence>
<reference evidence="8 9" key="1">
    <citation type="submission" date="2018-05" db="EMBL/GenBank/DDBJ databases">
        <title>Genomic Encyclopedia of Type Strains, Phase IV (KMG-IV): sequencing the most valuable type-strain genomes for metagenomic binning, comparative biology and taxonomic classification.</title>
        <authorList>
            <person name="Goeker M."/>
        </authorList>
    </citation>
    <scope>NUCLEOTIDE SEQUENCE [LARGE SCALE GENOMIC DNA]</scope>
    <source>
        <strain evidence="8 9">DSM 22999</strain>
    </source>
</reference>
<evidence type="ECO:0000256" key="4">
    <source>
        <dbReference type="ARBA" id="ARBA00022989"/>
    </source>
</evidence>
<evidence type="ECO:0000256" key="5">
    <source>
        <dbReference type="ARBA" id="ARBA00023136"/>
    </source>
</evidence>
<feature type="domain" description="Major facilitator superfamily (MFS) profile" evidence="7">
    <location>
        <begin position="27"/>
        <end position="450"/>
    </location>
</feature>
<dbReference type="GO" id="GO:0035435">
    <property type="term" value="P:phosphate ion transmembrane transport"/>
    <property type="evidence" value="ECO:0007669"/>
    <property type="project" value="TreeGrafter"/>
</dbReference>
<feature type="transmembrane region" description="Helical" evidence="6">
    <location>
        <begin position="260"/>
        <end position="278"/>
    </location>
</feature>
<evidence type="ECO:0000313" key="9">
    <source>
        <dbReference type="Proteomes" id="UP000245909"/>
    </source>
</evidence>
<proteinExistence type="inferred from homology"/>
<accession>A0A2U0SK24</accession>
<dbReference type="PANTHER" id="PTHR43826:SF2">
    <property type="entry name" value="HEXOSE-6-PHOSPHATE:PHOSPHATE ANTIPORTER"/>
    <property type="match status" value="1"/>
</dbReference>
<keyword evidence="5 6" id="KW-0472">Membrane</keyword>
<dbReference type="InterPro" id="IPR000849">
    <property type="entry name" value="Sugar_P_transporter"/>
</dbReference>
<dbReference type="PROSITE" id="PS00942">
    <property type="entry name" value="GLPT"/>
    <property type="match status" value="1"/>
</dbReference>
<feature type="transmembrane region" description="Helical" evidence="6">
    <location>
        <begin position="423"/>
        <end position="446"/>
    </location>
</feature>
<protein>
    <submittedName>
        <fullName evidence="8">OPA family hexose phosphate transport protein UhpT-like MFS transporter</fullName>
    </submittedName>
</protein>
<dbReference type="AlphaFoldDB" id="A0A2U0SK24"/>
<gene>
    <name evidence="8" type="ORF">C8D76_1258</name>
</gene>
<feature type="transmembrane region" description="Helical" evidence="6">
    <location>
        <begin position="121"/>
        <end position="140"/>
    </location>
</feature>
<evidence type="ECO:0000256" key="3">
    <source>
        <dbReference type="ARBA" id="ARBA00022692"/>
    </source>
</evidence>
<evidence type="ECO:0000313" key="8">
    <source>
        <dbReference type="EMBL" id="PVX31683.1"/>
    </source>
</evidence>
<dbReference type="InterPro" id="IPR020846">
    <property type="entry name" value="MFS_dom"/>
</dbReference>
<dbReference type="CDD" id="cd17345">
    <property type="entry name" value="MFS_GlpT"/>
    <property type="match status" value="1"/>
</dbReference>
<keyword evidence="4 6" id="KW-1133">Transmembrane helix</keyword>
<dbReference type="NCBIfam" id="NF007107">
    <property type="entry name" value="PRK09556.1"/>
    <property type="match status" value="1"/>
</dbReference>
<organism evidence="8 9">
    <name type="scientific">Alitibacter langaaensis DSM 22999</name>
    <dbReference type="NCBI Taxonomy" id="1122935"/>
    <lineage>
        <taxon>Bacteria</taxon>
        <taxon>Pseudomonadati</taxon>
        <taxon>Pseudomonadota</taxon>
        <taxon>Gammaproteobacteria</taxon>
        <taxon>Pasteurellales</taxon>
        <taxon>Pasteurellaceae</taxon>
        <taxon>Alitibacter</taxon>
    </lineage>
</organism>
<dbReference type="GO" id="GO:0061513">
    <property type="term" value="F:glucose 6-phosphate:phosphate antiporter activity"/>
    <property type="evidence" value="ECO:0007669"/>
    <property type="project" value="TreeGrafter"/>
</dbReference>
<feature type="transmembrane region" description="Helical" evidence="6">
    <location>
        <begin position="392"/>
        <end position="411"/>
    </location>
</feature>
<dbReference type="InterPro" id="IPR051337">
    <property type="entry name" value="OPA_Antiporter"/>
</dbReference>
<feature type="transmembrane region" description="Helical" evidence="6">
    <location>
        <begin position="28"/>
        <end position="45"/>
    </location>
</feature>
<feature type="transmembrane region" description="Helical" evidence="6">
    <location>
        <begin position="327"/>
        <end position="345"/>
    </location>
</feature>